<dbReference type="CDD" id="cd01275">
    <property type="entry name" value="FHIT"/>
    <property type="match status" value="1"/>
</dbReference>
<feature type="domain" description="HIT" evidence="6">
    <location>
        <begin position="11"/>
        <end position="118"/>
    </location>
</feature>
<name>A0A934NDQ2_9BACT</name>
<dbReference type="InterPro" id="IPR036265">
    <property type="entry name" value="HIT-like_sf"/>
</dbReference>
<dbReference type="Gene3D" id="3.30.428.10">
    <property type="entry name" value="HIT-like"/>
    <property type="match status" value="1"/>
</dbReference>
<evidence type="ECO:0000313" key="7">
    <source>
        <dbReference type="EMBL" id="MBJ7607928.1"/>
    </source>
</evidence>
<dbReference type="GO" id="GO:0016787">
    <property type="term" value="F:hydrolase activity"/>
    <property type="evidence" value="ECO:0007669"/>
    <property type="project" value="UniProtKB-KW"/>
</dbReference>
<organism evidence="7 8">
    <name type="scientific">Candidatus Amunia macphersoniae</name>
    <dbReference type="NCBI Taxonomy" id="3127014"/>
    <lineage>
        <taxon>Bacteria</taxon>
        <taxon>Bacillati</taxon>
        <taxon>Candidatus Dormiibacterota</taxon>
        <taxon>Candidatus Dormibacteria</taxon>
        <taxon>Candidatus Aeolococcales</taxon>
        <taxon>Candidatus Aeolococcaceae</taxon>
        <taxon>Candidatus Amunia</taxon>
    </lineage>
</organism>
<gene>
    <name evidence="7" type="ORF">JF887_00645</name>
</gene>
<reference evidence="7 8" key="1">
    <citation type="submission" date="2020-10" db="EMBL/GenBank/DDBJ databases">
        <title>Ca. Dormibacterota MAGs.</title>
        <authorList>
            <person name="Montgomery K."/>
        </authorList>
    </citation>
    <scope>NUCLEOTIDE SEQUENCE [LARGE SCALE GENOMIC DNA]</scope>
    <source>
        <strain evidence="7">Mitchell_Peninsula_5</strain>
    </source>
</reference>
<evidence type="ECO:0000256" key="2">
    <source>
        <dbReference type="ARBA" id="ARBA00022801"/>
    </source>
</evidence>
<feature type="active site" description="Tele-AMP-histidine intermediate" evidence="3">
    <location>
        <position position="105"/>
    </location>
</feature>
<feature type="binding site" evidence="4">
    <location>
        <position position="107"/>
    </location>
    <ligand>
        <name>substrate</name>
    </ligand>
</feature>
<evidence type="ECO:0000256" key="3">
    <source>
        <dbReference type="PIRSR" id="PIRSR639383-1"/>
    </source>
</evidence>
<dbReference type="InterPro" id="IPR052908">
    <property type="entry name" value="AP-4-A_phosphorylase"/>
</dbReference>
<dbReference type="Pfam" id="PF01230">
    <property type="entry name" value="HIT"/>
    <property type="match status" value="1"/>
</dbReference>
<dbReference type="AlphaFoldDB" id="A0A934NDQ2"/>
<evidence type="ECO:0000256" key="4">
    <source>
        <dbReference type="PIRSR" id="PIRSR639383-2"/>
    </source>
</evidence>
<dbReference type="PROSITE" id="PS00892">
    <property type="entry name" value="HIT_1"/>
    <property type="match status" value="1"/>
</dbReference>
<dbReference type="InterPro" id="IPR019808">
    <property type="entry name" value="Histidine_triad_CS"/>
</dbReference>
<sequence length="161" mass="16705">MTDAGSASGCFFCAAVAGADEPLLVAGDPATITVLNRFPYNSGHLMVAPRAHLSDLLAAGDDGAAALMVAARRAMRALESAMHPAGFNLGVNHGDAAGASIDHLHLHVVPRWGGDTNFMPVLGATKVLPELLEETAARLRHAFAELADVPEPAELPPAQRL</sequence>
<feature type="short sequence motif" description="Histidine triad motif" evidence="5">
    <location>
        <begin position="103"/>
        <end position="107"/>
    </location>
</feature>
<dbReference type="InterPro" id="IPR039383">
    <property type="entry name" value="FHIT"/>
</dbReference>
<dbReference type="PANTHER" id="PTHR42997">
    <property type="entry name" value="HIT FAMILY HYDROLASE"/>
    <property type="match status" value="1"/>
</dbReference>
<feature type="binding site" evidence="4">
    <location>
        <position position="36"/>
    </location>
    <ligand>
        <name>substrate</name>
    </ligand>
</feature>
<evidence type="ECO:0000256" key="1">
    <source>
        <dbReference type="ARBA" id="ARBA00022741"/>
    </source>
</evidence>
<evidence type="ECO:0000259" key="6">
    <source>
        <dbReference type="PROSITE" id="PS51084"/>
    </source>
</evidence>
<dbReference type="InterPro" id="IPR011146">
    <property type="entry name" value="HIT-like"/>
</dbReference>
<dbReference type="PANTHER" id="PTHR42997:SF1">
    <property type="entry name" value="AP-4-A PHOSPHORYLASE"/>
    <property type="match status" value="1"/>
</dbReference>
<accession>A0A934NDQ2</accession>
<dbReference type="SUPFAM" id="SSF54197">
    <property type="entry name" value="HIT-like"/>
    <property type="match status" value="1"/>
</dbReference>
<dbReference type="PROSITE" id="PS51084">
    <property type="entry name" value="HIT_2"/>
    <property type="match status" value="1"/>
</dbReference>
<dbReference type="Proteomes" id="UP000614410">
    <property type="component" value="Unassembled WGS sequence"/>
</dbReference>
<evidence type="ECO:0000256" key="5">
    <source>
        <dbReference type="PROSITE-ProRule" id="PRU00464"/>
    </source>
</evidence>
<keyword evidence="1" id="KW-0547">Nucleotide-binding</keyword>
<dbReference type="GO" id="GO:0000166">
    <property type="term" value="F:nucleotide binding"/>
    <property type="evidence" value="ECO:0007669"/>
    <property type="project" value="UniProtKB-KW"/>
</dbReference>
<protein>
    <submittedName>
        <fullName evidence="7">HIT domain-containing protein</fullName>
    </submittedName>
</protein>
<keyword evidence="2" id="KW-0378">Hydrolase</keyword>
<dbReference type="EMBL" id="JAEKNN010000005">
    <property type="protein sequence ID" value="MBJ7607928.1"/>
    <property type="molecule type" value="Genomic_DNA"/>
</dbReference>
<evidence type="ECO:0000313" key="8">
    <source>
        <dbReference type="Proteomes" id="UP000614410"/>
    </source>
</evidence>
<proteinExistence type="predicted"/>
<comment type="caution">
    <text evidence="7">The sequence shown here is derived from an EMBL/GenBank/DDBJ whole genome shotgun (WGS) entry which is preliminary data.</text>
</comment>